<gene>
    <name evidence="5" type="primary">Gm6583</name>
    <name evidence="5" type="ORF">PHOROB_LOCUS2426</name>
</gene>
<protein>
    <submittedName>
        <fullName evidence="5">Gm6583 protein</fullName>
    </submittedName>
</protein>
<organism evidence="5 6">
    <name type="scientific">Phodopus roborovskii</name>
    <name type="common">Roborovski's desert hamster</name>
    <name type="synonym">Cricetulus roborovskii</name>
    <dbReference type="NCBI Taxonomy" id="109678"/>
    <lineage>
        <taxon>Eukaryota</taxon>
        <taxon>Metazoa</taxon>
        <taxon>Chordata</taxon>
        <taxon>Craniata</taxon>
        <taxon>Vertebrata</taxon>
        <taxon>Euteleostomi</taxon>
        <taxon>Mammalia</taxon>
        <taxon>Eutheria</taxon>
        <taxon>Euarchontoglires</taxon>
        <taxon>Glires</taxon>
        <taxon>Rodentia</taxon>
        <taxon>Myomorpha</taxon>
        <taxon>Muroidea</taxon>
        <taxon>Cricetidae</taxon>
        <taxon>Cricetinae</taxon>
        <taxon>Phodopus</taxon>
    </lineage>
</organism>
<proteinExistence type="predicted"/>
<evidence type="ECO:0000313" key="6">
    <source>
        <dbReference type="Proteomes" id="UP001152836"/>
    </source>
</evidence>
<feature type="compositionally biased region" description="Basic and acidic residues" evidence="3">
    <location>
        <begin position="435"/>
        <end position="444"/>
    </location>
</feature>
<keyword evidence="6" id="KW-1185">Reference proteome</keyword>
<dbReference type="AlphaFoldDB" id="A0AAU9YVL4"/>
<dbReference type="Proteomes" id="UP001152836">
    <property type="component" value="Unassembled WGS sequence"/>
</dbReference>
<keyword evidence="1 2" id="KW-0175">Coiled coil</keyword>
<dbReference type="PANTHER" id="PTHR14845">
    <property type="entry name" value="COILED-COIL DOMAIN-CONTAINING 166"/>
    <property type="match status" value="1"/>
</dbReference>
<dbReference type="InterPro" id="IPR032777">
    <property type="entry name" value="DUF4515"/>
</dbReference>
<dbReference type="Pfam" id="PF14988">
    <property type="entry name" value="DUF4515"/>
    <property type="match status" value="1"/>
</dbReference>
<feature type="compositionally biased region" description="Polar residues" evidence="3">
    <location>
        <begin position="107"/>
        <end position="117"/>
    </location>
</feature>
<evidence type="ECO:0000256" key="2">
    <source>
        <dbReference type="SAM" id="Coils"/>
    </source>
</evidence>
<evidence type="ECO:0000256" key="1">
    <source>
        <dbReference type="ARBA" id="ARBA00023054"/>
    </source>
</evidence>
<feature type="region of interest" description="Disordered" evidence="3">
    <location>
        <begin position="1"/>
        <end position="37"/>
    </location>
</feature>
<feature type="domain" description="DUF4515" evidence="4">
    <location>
        <begin position="201"/>
        <end position="406"/>
    </location>
</feature>
<accession>A0AAU9YVL4</accession>
<comment type="caution">
    <text evidence="5">The sequence shown here is derived from an EMBL/GenBank/DDBJ whole genome shotgun (WGS) entry which is preliminary data.</text>
</comment>
<dbReference type="PANTHER" id="PTHR14845:SF10">
    <property type="entry name" value="COILED-COIL DOMAIN CONTAINING 121, RETROGENE 3"/>
    <property type="match status" value="1"/>
</dbReference>
<name>A0AAU9YVL4_PHORO</name>
<evidence type="ECO:0000259" key="4">
    <source>
        <dbReference type="Pfam" id="PF14988"/>
    </source>
</evidence>
<feature type="compositionally biased region" description="Polar residues" evidence="3">
    <location>
        <begin position="123"/>
        <end position="134"/>
    </location>
</feature>
<reference evidence="5" key="1">
    <citation type="submission" date="2022-06" db="EMBL/GenBank/DDBJ databases">
        <authorList>
            <person name="Andreotti S."/>
            <person name="Wyler E."/>
        </authorList>
    </citation>
    <scope>NUCLEOTIDE SEQUENCE</scope>
</reference>
<feature type="region of interest" description="Disordered" evidence="3">
    <location>
        <begin position="412"/>
        <end position="444"/>
    </location>
</feature>
<feature type="compositionally biased region" description="Polar residues" evidence="3">
    <location>
        <begin position="1"/>
        <end position="12"/>
    </location>
</feature>
<evidence type="ECO:0000256" key="3">
    <source>
        <dbReference type="SAM" id="MobiDB-lite"/>
    </source>
</evidence>
<dbReference type="EMBL" id="CALSGD010000490">
    <property type="protein sequence ID" value="CAH6778724.1"/>
    <property type="molecule type" value="Genomic_DNA"/>
</dbReference>
<feature type="coiled-coil region" evidence="2">
    <location>
        <begin position="358"/>
        <end position="399"/>
    </location>
</feature>
<feature type="region of interest" description="Disordered" evidence="3">
    <location>
        <begin position="107"/>
        <end position="136"/>
    </location>
</feature>
<sequence length="444" mass="51250">MESQGQDLTTWDTRNRRPTLFYHNQGGGAAGPPSLPARKEEPAFTYESVYHRPCLARKKAICDFRVRWPELVLLAQKKKEEGLPLIGQSLSDRQVHEASACSSEVSISNLDLESSPSEGLDSTGGSAVSSQPPHTESAHMTILNSYLRPESMTRLEKRVRRKTVVAMNDLGQEIEAVKSRRSVLMMDIKELKKEMAWEETETKPFLERLRQKEEESQRKYDSLWKDYIQQCQEVKDRRQELVSAFASRTTNLQKQLLRSRKMEVGFRRKLKALRPVAQVKESQDQKIQALEQEEASIVADIPFMDREAHLQFLKDKAALEKQVEELNLLESGEGITRELKKKAKALAAVAKQAHKDFCQGINAENRCLQTQLQQLDREFRELETRKEELEQGKQRWKEQQWYLEALARGRQRLQRREYGPPKPQAAPHPTQGRLLEARPKTNPK</sequence>
<evidence type="ECO:0000313" key="5">
    <source>
        <dbReference type="EMBL" id="CAH6778724.1"/>
    </source>
</evidence>